<gene>
    <name evidence="1" type="ORF">SS37A_20270</name>
</gene>
<name>A0ABN6VFS4_9HYPH</name>
<keyword evidence="2" id="KW-1185">Reference proteome</keyword>
<reference evidence="1 2" key="1">
    <citation type="journal article" date="2023" name="Int. J. Syst. Evol. Microbiol.">
        <title>Methylocystis iwaonis sp. nov., a type II methane-oxidizing bacterium from surface soil of a rice paddy field in Japan, and emended description of the genus Methylocystis (ex Whittenbury et al. 1970) Bowman et al. 1993.</title>
        <authorList>
            <person name="Kaise H."/>
            <person name="Sawadogo J.B."/>
            <person name="Alam M.S."/>
            <person name="Ueno C."/>
            <person name="Dianou D."/>
            <person name="Shinjo R."/>
            <person name="Asakawa S."/>
        </authorList>
    </citation>
    <scope>NUCLEOTIDE SEQUENCE [LARGE SCALE GENOMIC DNA]</scope>
    <source>
        <strain evidence="1 2">SS37A-Re</strain>
    </source>
</reference>
<sequence length="81" mass="8492">MLARANRRDAAALMPPVILFPIELLASGNVIPPGGLKARPGIQSRKSADAALDSRSLAARASGMTRDPLDWFGAIPDARAV</sequence>
<dbReference type="Proteomes" id="UP001317629">
    <property type="component" value="Chromosome"/>
</dbReference>
<organism evidence="1 2">
    <name type="scientific">Methylocystis iwaonis</name>
    <dbReference type="NCBI Taxonomy" id="2885079"/>
    <lineage>
        <taxon>Bacteria</taxon>
        <taxon>Pseudomonadati</taxon>
        <taxon>Pseudomonadota</taxon>
        <taxon>Alphaproteobacteria</taxon>
        <taxon>Hyphomicrobiales</taxon>
        <taxon>Methylocystaceae</taxon>
        <taxon>Methylocystis</taxon>
    </lineage>
</organism>
<protein>
    <submittedName>
        <fullName evidence="1">Uncharacterized protein</fullName>
    </submittedName>
</protein>
<evidence type="ECO:0000313" key="1">
    <source>
        <dbReference type="EMBL" id="BDV34498.1"/>
    </source>
</evidence>
<evidence type="ECO:0000313" key="2">
    <source>
        <dbReference type="Proteomes" id="UP001317629"/>
    </source>
</evidence>
<proteinExistence type="predicted"/>
<accession>A0ABN6VFS4</accession>
<dbReference type="EMBL" id="AP027142">
    <property type="protein sequence ID" value="BDV34498.1"/>
    <property type="molecule type" value="Genomic_DNA"/>
</dbReference>